<gene>
    <name evidence="1" type="ORF">RND71_021217</name>
</gene>
<dbReference type="Proteomes" id="UP001291623">
    <property type="component" value="Unassembled WGS sequence"/>
</dbReference>
<dbReference type="AlphaFoldDB" id="A0AAE1V736"/>
<comment type="caution">
    <text evidence="1">The sequence shown here is derived from an EMBL/GenBank/DDBJ whole genome shotgun (WGS) entry which is preliminary data.</text>
</comment>
<keyword evidence="2" id="KW-1185">Reference proteome</keyword>
<reference evidence="1" key="1">
    <citation type="submission" date="2023-12" db="EMBL/GenBank/DDBJ databases">
        <title>Genome assembly of Anisodus tanguticus.</title>
        <authorList>
            <person name="Wang Y.-J."/>
        </authorList>
    </citation>
    <scope>NUCLEOTIDE SEQUENCE</scope>
    <source>
        <strain evidence="1">KB-2021</strain>
        <tissue evidence="1">Leaf</tissue>
    </source>
</reference>
<name>A0AAE1V736_9SOLA</name>
<sequence length="67" mass="7980">MNFSRSLRFGYVLKKPNLRRSTDDLVFSEIFSSKMTLKKSNLSIVQDEFHPRFRISAMFLREVKHKA</sequence>
<organism evidence="1 2">
    <name type="scientific">Anisodus tanguticus</name>
    <dbReference type="NCBI Taxonomy" id="243964"/>
    <lineage>
        <taxon>Eukaryota</taxon>
        <taxon>Viridiplantae</taxon>
        <taxon>Streptophyta</taxon>
        <taxon>Embryophyta</taxon>
        <taxon>Tracheophyta</taxon>
        <taxon>Spermatophyta</taxon>
        <taxon>Magnoliopsida</taxon>
        <taxon>eudicotyledons</taxon>
        <taxon>Gunneridae</taxon>
        <taxon>Pentapetalae</taxon>
        <taxon>asterids</taxon>
        <taxon>lamiids</taxon>
        <taxon>Solanales</taxon>
        <taxon>Solanaceae</taxon>
        <taxon>Solanoideae</taxon>
        <taxon>Hyoscyameae</taxon>
        <taxon>Anisodus</taxon>
    </lineage>
</organism>
<dbReference type="EMBL" id="JAVYJV010000011">
    <property type="protein sequence ID" value="KAK4358988.1"/>
    <property type="molecule type" value="Genomic_DNA"/>
</dbReference>
<evidence type="ECO:0000313" key="2">
    <source>
        <dbReference type="Proteomes" id="UP001291623"/>
    </source>
</evidence>
<proteinExistence type="predicted"/>
<protein>
    <submittedName>
        <fullName evidence="1">Uncharacterized protein</fullName>
    </submittedName>
</protein>
<accession>A0AAE1V736</accession>
<evidence type="ECO:0000313" key="1">
    <source>
        <dbReference type="EMBL" id="KAK4358988.1"/>
    </source>
</evidence>